<reference evidence="3 4" key="1">
    <citation type="journal article" date="2018" name="Nat. Ecol. Evol.">
        <title>Pezizomycetes genomes reveal the molecular basis of ectomycorrhizal truffle lifestyle.</title>
        <authorList>
            <person name="Murat C."/>
            <person name="Payen T."/>
            <person name="Noel B."/>
            <person name="Kuo A."/>
            <person name="Morin E."/>
            <person name="Chen J."/>
            <person name="Kohler A."/>
            <person name="Krizsan K."/>
            <person name="Balestrini R."/>
            <person name="Da Silva C."/>
            <person name="Montanini B."/>
            <person name="Hainaut M."/>
            <person name="Levati E."/>
            <person name="Barry K.W."/>
            <person name="Belfiori B."/>
            <person name="Cichocki N."/>
            <person name="Clum A."/>
            <person name="Dockter R.B."/>
            <person name="Fauchery L."/>
            <person name="Guy J."/>
            <person name="Iotti M."/>
            <person name="Le Tacon F."/>
            <person name="Lindquist E.A."/>
            <person name="Lipzen A."/>
            <person name="Malagnac F."/>
            <person name="Mello A."/>
            <person name="Molinier V."/>
            <person name="Miyauchi S."/>
            <person name="Poulain J."/>
            <person name="Riccioni C."/>
            <person name="Rubini A."/>
            <person name="Sitrit Y."/>
            <person name="Splivallo R."/>
            <person name="Traeger S."/>
            <person name="Wang M."/>
            <person name="Zifcakova L."/>
            <person name="Wipf D."/>
            <person name="Zambonelli A."/>
            <person name="Paolocci F."/>
            <person name="Nowrousian M."/>
            <person name="Ottonello S."/>
            <person name="Baldrian P."/>
            <person name="Spatafora J.W."/>
            <person name="Henrissat B."/>
            <person name="Nagy L.G."/>
            <person name="Aury J.M."/>
            <person name="Wincker P."/>
            <person name="Grigoriev I.V."/>
            <person name="Bonfante P."/>
            <person name="Martin F.M."/>
        </authorList>
    </citation>
    <scope>NUCLEOTIDE SEQUENCE [LARGE SCALE GENOMIC DNA]</scope>
    <source>
        <strain evidence="3 4">ATCC MYA-4762</strain>
    </source>
</reference>
<organism evidence="3 4">
    <name type="scientific">Terfezia boudieri ATCC MYA-4762</name>
    <dbReference type="NCBI Taxonomy" id="1051890"/>
    <lineage>
        <taxon>Eukaryota</taxon>
        <taxon>Fungi</taxon>
        <taxon>Dikarya</taxon>
        <taxon>Ascomycota</taxon>
        <taxon>Pezizomycotina</taxon>
        <taxon>Pezizomycetes</taxon>
        <taxon>Pezizales</taxon>
        <taxon>Pezizaceae</taxon>
        <taxon>Terfezia</taxon>
    </lineage>
</organism>
<dbReference type="PANTHER" id="PTHR38119">
    <property type="entry name" value="BTB DOMAIN-CONTAINING PROTEIN-RELATED"/>
    <property type="match status" value="1"/>
</dbReference>
<name>A0A3N4LQJ6_9PEZI</name>
<accession>A0A3N4LQJ6</accession>
<dbReference type="EMBL" id="ML121575">
    <property type="protein sequence ID" value="RPB20265.1"/>
    <property type="molecule type" value="Genomic_DNA"/>
</dbReference>
<evidence type="ECO:0000256" key="1">
    <source>
        <dbReference type="SAM" id="MobiDB-lite"/>
    </source>
</evidence>
<dbReference type="OrthoDB" id="5280838at2759"/>
<feature type="region of interest" description="Disordered" evidence="1">
    <location>
        <begin position="144"/>
        <end position="175"/>
    </location>
</feature>
<dbReference type="STRING" id="1051890.A0A3N4LQJ6"/>
<gene>
    <name evidence="3" type="ORF">L211DRAFT_852518</name>
</gene>
<evidence type="ECO:0000313" key="4">
    <source>
        <dbReference type="Proteomes" id="UP000267821"/>
    </source>
</evidence>
<dbReference type="Proteomes" id="UP000267821">
    <property type="component" value="Unassembled WGS sequence"/>
</dbReference>
<dbReference type="InterPro" id="IPR000210">
    <property type="entry name" value="BTB/POZ_dom"/>
</dbReference>
<proteinExistence type="predicted"/>
<protein>
    <recommendedName>
        <fullName evidence="2">BTB domain-containing protein</fullName>
    </recommendedName>
</protein>
<feature type="compositionally biased region" description="Polar residues" evidence="1">
    <location>
        <begin position="158"/>
        <end position="167"/>
    </location>
</feature>
<dbReference type="InParanoid" id="A0A3N4LQJ6"/>
<keyword evidence="4" id="KW-1185">Reference proteome</keyword>
<feature type="domain" description="BTB" evidence="2">
    <location>
        <begin position="62"/>
        <end position="92"/>
    </location>
</feature>
<evidence type="ECO:0000259" key="2">
    <source>
        <dbReference type="PROSITE" id="PS50097"/>
    </source>
</evidence>
<sequence length="515" mass="57640">MPVLPTGLKHVLSSPVLSPAGPPPTKRSRVSVPFAVSSPLRIKRAPANSAAKAAGFPEFPDGDVEIILPYGKRYVLHRAILSMNSKFFRATLGDNGGVNGASEKKGSKRKRAEDIYTGESSNIRYRFRIKGKGQDAVLVLQDASSRDDPDSGLPPPNSGSKTLSPNSQEEEFIEPPSSTCFNCGITIEDHTFGSLDRCPGCEQLHPADASGFDVFTQNAYENLFLIYYNFTPTYIYQTKTPSEQCFFRLVEVAQKYGSLRAVSTRLDHDLIALGDTLWLHIFWDSLSWLALSLQIRSQAIFKEATIHIIGRGLIISHLAKLQSINIPQKVITMMQLKYNQVVRLGHITERQLRALNYPGDPTPYNHTSGDSTNWLALSLWRSFDSDYSARVFGRDQSAISTGMELPELSAEYFRLYYTSGEAYLGEAELYNFLVQSGYFKQLDDVSSGMPGESAASAFRRDVMMLKEYAREIAEPICTNESRLGIKELERRGGGYLTCITWKEEEMPWWGEDEAW</sequence>
<dbReference type="PROSITE" id="PS50097">
    <property type="entry name" value="BTB"/>
    <property type="match status" value="1"/>
</dbReference>
<dbReference type="AlphaFoldDB" id="A0A3N4LQJ6"/>
<evidence type="ECO:0000313" key="3">
    <source>
        <dbReference type="EMBL" id="RPB20265.1"/>
    </source>
</evidence>
<dbReference type="PANTHER" id="PTHR38119:SF1">
    <property type="entry name" value="BTB DOMAIN-CONTAINING PROTEIN"/>
    <property type="match status" value="1"/>
</dbReference>